<accession>G4ZPE5</accession>
<dbReference type="AlphaFoldDB" id="G4ZPE5"/>
<reference evidence="1 2" key="1">
    <citation type="journal article" date="2006" name="Science">
        <title>Phytophthora genome sequences uncover evolutionary origins and mechanisms of pathogenesis.</title>
        <authorList>
            <person name="Tyler B.M."/>
            <person name="Tripathy S."/>
            <person name="Zhang X."/>
            <person name="Dehal P."/>
            <person name="Jiang R.H."/>
            <person name="Aerts A."/>
            <person name="Arredondo F.D."/>
            <person name="Baxter L."/>
            <person name="Bensasson D."/>
            <person name="Beynon J.L."/>
            <person name="Chapman J."/>
            <person name="Damasceno C.M."/>
            <person name="Dorrance A.E."/>
            <person name="Dou D."/>
            <person name="Dickerman A.W."/>
            <person name="Dubchak I.L."/>
            <person name="Garbelotto M."/>
            <person name="Gijzen M."/>
            <person name="Gordon S.G."/>
            <person name="Govers F."/>
            <person name="Grunwald N.J."/>
            <person name="Huang W."/>
            <person name="Ivors K.L."/>
            <person name="Jones R.W."/>
            <person name="Kamoun S."/>
            <person name="Krampis K."/>
            <person name="Lamour K.H."/>
            <person name="Lee M.K."/>
            <person name="McDonald W.H."/>
            <person name="Medina M."/>
            <person name="Meijer H.J."/>
            <person name="Nordberg E.K."/>
            <person name="Maclean D.J."/>
            <person name="Ospina-Giraldo M.D."/>
            <person name="Morris P.F."/>
            <person name="Phuntumart V."/>
            <person name="Putnam N.H."/>
            <person name="Rash S."/>
            <person name="Rose J.K."/>
            <person name="Sakihama Y."/>
            <person name="Salamov A.A."/>
            <person name="Savidor A."/>
            <person name="Scheuring C.F."/>
            <person name="Smith B.M."/>
            <person name="Sobral B.W."/>
            <person name="Terry A."/>
            <person name="Torto-Alalibo T.A."/>
            <person name="Win J."/>
            <person name="Xu Z."/>
            <person name="Zhang H."/>
            <person name="Grigoriev I.V."/>
            <person name="Rokhsar D.S."/>
            <person name="Boore J.L."/>
        </authorList>
    </citation>
    <scope>NUCLEOTIDE SEQUENCE [LARGE SCALE GENOMIC DNA]</scope>
    <source>
        <strain evidence="1 2">P6497</strain>
    </source>
</reference>
<name>G4ZPE5_PHYSP</name>
<organism evidence="1 2">
    <name type="scientific">Phytophthora sojae (strain P6497)</name>
    <name type="common">Soybean stem and root rot agent</name>
    <name type="synonym">Phytophthora megasperma f. sp. glycines</name>
    <dbReference type="NCBI Taxonomy" id="1094619"/>
    <lineage>
        <taxon>Eukaryota</taxon>
        <taxon>Sar</taxon>
        <taxon>Stramenopiles</taxon>
        <taxon>Oomycota</taxon>
        <taxon>Peronosporomycetes</taxon>
        <taxon>Peronosporales</taxon>
        <taxon>Peronosporaceae</taxon>
        <taxon>Phytophthora</taxon>
    </lineage>
</organism>
<evidence type="ECO:0000313" key="1">
    <source>
        <dbReference type="EMBL" id="EGZ15479.1"/>
    </source>
</evidence>
<sequence length="128" mass="14125">MAALGLVIDFGTGRVTWDGSEMIFCIASSSSPPLAPIAACPDSASGDDDDVCAGDDEFFAGEETTVKPLDLLPEFLEQALQHCYLKLLEEYVDLYNGRLGRIRLDDYILPLRADYKPVHTKPYAVPRR</sequence>
<dbReference type="KEGG" id="psoj:PHYSODRAFT_301984"/>
<gene>
    <name evidence="1" type="ORF">PHYSODRAFT_301984</name>
</gene>
<protein>
    <submittedName>
        <fullName evidence="1">Uncharacterized protein</fullName>
    </submittedName>
</protein>
<dbReference type="OMA" id="RITHQFE"/>
<dbReference type="GeneID" id="20642095"/>
<dbReference type="Proteomes" id="UP000002640">
    <property type="component" value="Unassembled WGS sequence"/>
</dbReference>
<keyword evidence="2" id="KW-1185">Reference proteome</keyword>
<dbReference type="InParanoid" id="G4ZPE5"/>
<dbReference type="EMBL" id="JH159155">
    <property type="protein sequence ID" value="EGZ15479.1"/>
    <property type="molecule type" value="Genomic_DNA"/>
</dbReference>
<dbReference type="RefSeq" id="XP_009529228.1">
    <property type="nucleotide sequence ID" value="XM_009530933.1"/>
</dbReference>
<proteinExistence type="predicted"/>
<evidence type="ECO:0000313" key="2">
    <source>
        <dbReference type="Proteomes" id="UP000002640"/>
    </source>
</evidence>